<reference evidence="2 3" key="1">
    <citation type="submission" date="2016-10" db="EMBL/GenBank/DDBJ databases">
        <authorList>
            <person name="de Groot N.N."/>
        </authorList>
    </citation>
    <scope>NUCLEOTIDE SEQUENCE [LARGE SCALE GENOMIC DNA]</scope>
    <source>
        <strain evidence="2 3">DSM 21799</strain>
    </source>
</reference>
<feature type="transmembrane region" description="Helical" evidence="1">
    <location>
        <begin position="67"/>
        <end position="85"/>
    </location>
</feature>
<evidence type="ECO:0000313" key="2">
    <source>
        <dbReference type="EMBL" id="SEB39480.1"/>
    </source>
</evidence>
<dbReference type="AlphaFoldDB" id="A0A1H4IZK1"/>
<dbReference type="NCBIfam" id="TIGR02611">
    <property type="entry name" value="TIGR02611 family protein"/>
    <property type="match status" value="1"/>
</dbReference>
<keyword evidence="1" id="KW-0472">Membrane</keyword>
<keyword evidence="1" id="KW-0812">Transmembrane</keyword>
<protein>
    <submittedName>
        <fullName evidence="2">TIGR02611 family protein</fullName>
    </submittedName>
</protein>
<name>A0A1H4IZK1_9MICO</name>
<proteinExistence type="predicted"/>
<organism evidence="2 3">
    <name type="scientific">Paramicrobacterium humi</name>
    <dbReference type="NCBI Taxonomy" id="640635"/>
    <lineage>
        <taxon>Bacteria</taxon>
        <taxon>Bacillati</taxon>
        <taxon>Actinomycetota</taxon>
        <taxon>Actinomycetes</taxon>
        <taxon>Micrococcales</taxon>
        <taxon>Microbacteriaceae</taxon>
        <taxon>Paramicrobacterium</taxon>
    </lineage>
</organism>
<gene>
    <name evidence="2" type="ORF">SAMN04489806_0396</name>
</gene>
<dbReference type="InterPro" id="IPR013434">
    <property type="entry name" value="CHP02611"/>
</dbReference>
<dbReference type="EMBL" id="FNRY01000001">
    <property type="protein sequence ID" value="SEB39480.1"/>
    <property type="molecule type" value="Genomic_DNA"/>
</dbReference>
<sequence length="115" mass="13312">MAFESEISADIVRGESSSHPLHRMLRQLRARLDGYPRLRRGYRIALAVFGILIVLTGFVLVPLPGPGWLIVFLGLAVLGTEFRWARRLSGWLKRMLARFWEWQKQRRAARRAARA</sequence>
<keyword evidence="1" id="KW-1133">Transmembrane helix</keyword>
<dbReference type="Pfam" id="PF09656">
    <property type="entry name" value="PGPGW"/>
    <property type="match status" value="1"/>
</dbReference>
<dbReference type="InterPro" id="IPR019099">
    <property type="entry name" value="Uncharacterised_PGPGW_TM"/>
</dbReference>
<evidence type="ECO:0000256" key="1">
    <source>
        <dbReference type="SAM" id="Phobius"/>
    </source>
</evidence>
<feature type="transmembrane region" description="Helical" evidence="1">
    <location>
        <begin position="41"/>
        <end position="61"/>
    </location>
</feature>
<dbReference type="OrthoDB" id="3295542at2"/>
<dbReference type="RefSeq" id="WP_091179309.1">
    <property type="nucleotide sequence ID" value="NZ_FNRY01000001.1"/>
</dbReference>
<accession>A0A1H4IZK1</accession>
<keyword evidence="3" id="KW-1185">Reference proteome</keyword>
<dbReference type="STRING" id="640635.SAMN04489806_0396"/>
<dbReference type="Proteomes" id="UP000199183">
    <property type="component" value="Unassembled WGS sequence"/>
</dbReference>
<evidence type="ECO:0000313" key="3">
    <source>
        <dbReference type="Proteomes" id="UP000199183"/>
    </source>
</evidence>